<evidence type="ECO:0000256" key="3">
    <source>
        <dbReference type="ARBA" id="ARBA00022989"/>
    </source>
</evidence>
<dbReference type="GO" id="GO:0015910">
    <property type="term" value="P:long-chain fatty acid import into peroxisome"/>
    <property type="evidence" value="ECO:0007669"/>
    <property type="project" value="TreeGrafter"/>
</dbReference>
<keyword evidence="3" id="KW-1133">Transmembrane helix</keyword>
<keyword evidence="6" id="KW-1185">Reference proteome</keyword>
<dbReference type="GO" id="GO:0005778">
    <property type="term" value="C:peroxisomal membrane"/>
    <property type="evidence" value="ECO:0007669"/>
    <property type="project" value="TreeGrafter"/>
</dbReference>
<dbReference type="GO" id="GO:0042760">
    <property type="term" value="P:very long-chain fatty acid catabolic process"/>
    <property type="evidence" value="ECO:0007669"/>
    <property type="project" value="TreeGrafter"/>
</dbReference>
<dbReference type="GO" id="GO:0005524">
    <property type="term" value="F:ATP binding"/>
    <property type="evidence" value="ECO:0007669"/>
    <property type="project" value="TreeGrafter"/>
</dbReference>
<reference evidence="5 6" key="1">
    <citation type="submission" date="2016-07" db="EMBL/GenBank/DDBJ databases">
        <title>Pervasive Adenine N6-methylation of Active Genes in Fungi.</title>
        <authorList>
            <consortium name="DOE Joint Genome Institute"/>
            <person name="Mondo S.J."/>
            <person name="Dannebaum R.O."/>
            <person name="Kuo R.C."/>
            <person name="Labutti K."/>
            <person name="Haridas S."/>
            <person name="Kuo A."/>
            <person name="Salamov A."/>
            <person name="Ahrendt S.R."/>
            <person name="Lipzen A."/>
            <person name="Sullivan W."/>
            <person name="Andreopoulos W.B."/>
            <person name="Clum A."/>
            <person name="Lindquist E."/>
            <person name="Daum C."/>
            <person name="Ramamoorthy G.K."/>
            <person name="Gryganskyi A."/>
            <person name="Culley D."/>
            <person name="Magnuson J.K."/>
            <person name="James T.Y."/>
            <person name="O'Malley M.A."/>
            <person name="Stajich J.E."/>
            <person name="Spatafora J.W."/>
            <person name="Visel A."/>
            <person name="Grigoriev I.V."/>
        </authorList>
    </citation>
    <scope>NUCLEOTIDE SEQUENCE [LARGE SCALE GENOMIC DNA]</scope>
    <source>
        <strain evidence="5 6">NRRL 1336</strain>
    </source>
</reference>
<evidence type="ECO:0000256" key="2">
    <source>
        <dbReference type="ARBA" id="ARBA00022692"/>
    </source>
</evidence>
<dbReference type="STRING" id="90262.A0A1X2IXK6"/>
<accession>A0A1X2IXK6</accession>
<keyword evidence="4" id="KW-0472">Membrane</keyword>
<keyword evidence="1" id="KW-0813">Transport</keyword>
<proteinExistence type="predicted"/>
<dbReference type="GO" id="GO:0042626">
    <property type="term" value="F:ATPase-coupled transmembrane transporter activity"/>
    <property type="evidence" value="ECO:0007669"/>
    <property type="project" value="TreeGrafter"/>
</dbReference>
<name>A0A1X2IXK6_9FUNG</name>
<sequence length="105" mass="12463">MQFKTGQMRYLVAKNKSLPWLDSFIIGYSRRCTSAVSVDIEAIMYEHARKAGITLFTVPHRTSLVRHPQFLLQFDGEGHYEFQEYQRGFWFRAWEIATSRKTRIN</sequence>
<dbReference type="InterPro" id="IPR050835">
    <property type="entry name" value="ABC_transporter_sub-D"/>
</dbReference>
<dbReference type="AlphaFoldDB" id="A0A1X2IXK6"/>
<dbReference type="GO" id="GO:0007031">
    <property type="term" value="P:peroxisome organization"/>
    <property type="evidence" value="ECO:0007669"/>
    <property type="project" value="TreeGrafter"/>
</dbReference>
<evidence type="ECO:0000313" key="6">
    <source>
        <dbReference type="Proteomes" id="UP000193560"/>
    </source>
</evidence>
<dbReference type="GO" id="GO:0005324">
    <property type="term" value="F:long-chain fatty acid transmembrane transporter activity"/>
    <property type="evidence" value="ECO:0007669"/>
    <property type="project" value="TreeGrafter"/>
</dbReference>
<evidence type="ECO:0000256" key="4">
    <source>
        <dbReference type="ARBA" id="ARBA00023136"/>
    </source>
</evidence>
<dbReference type="PANTHER" id="PTHR11384:SF67">
    <property type="entry name" value="ATP-BINDING CASSETTE SUB-FAMILY D MEMBER 1"/>
    <property type="match status" value="1"/>
</dbReference>
<evidence type="ECO:0000256" key="1">
    <source>
        <dbReference type="ARBA" id="ARBA00022448"/>
    </source>
</evidence>
<gene>
    <name evidence="5" type="ORF">BCR42DRAFT_84860</name>
</gene>
<dbReference type="GO" id="GO:0006635">
    <property type="term" value="P:fatty acid beta-oxidation"/>
    <property type="evidence" value="ECO:0007669"/>
    <property type="project" value="TreeGrafter"/>
</dbReference>
<dbReference type="PANTHER" id="PTHR11384">
    <property type="entry name" value="ATP-BINDING CASSETTE, SUB-FAMILY D MEMBER"/>
    <property type="match status" value="1"/>
</dbReference>
<protein>
    <submittedName>
        <fullName evidence="5">Uncharacterized protein</fullName>
    </submittedName>
</protein>
<keyword evidence="2" id="KW-0812">Transmembrane</keyword>
<comment type="caution">
    <text evidence="5">The sequence shown here is derived from an EMBL/GenBank/DDBJ whole genome shotgun (WGS) entry which is preliminary data.</text>
</comment>
<dbReference type="OrthoDB" id="422637at2759"/>
<organism evidence="5 6">
    <name type="scientific">Absidia repens</name>
    <dbReference type="NCBI Taxonomy" id="90262"/>
    <lineage>
        <taxon>Eukaryota</taxon>
        <taxon>Fungi</taxon>
        <taxon>Fungi incertae sedis</taxon>
        <taxon>Mucoromycota</taxon>
        <taxon>Mucoromycotina</taxon>
        <taxon>Mucoromycetes</taxon>
        <taxon>Mucorales</taxon>
        <taxon>Cunninghamellaceae</taxon>
        <taxon>Absidia</taxon>
    </lineage>
</organism>
<dbReference type="EMBL" id="MCGE01000002">
    <property type="protein sequence ID" value="ORZ24066.1"/>
    <property type="molecule type" value="Genomic_DNA"/>
</dbReference>
<dbReference type="Proteomes" id="UP000193560">
    <property type="component" value="Unassembled WGS sequence"/>
</dbReference>
<evidence type="ECO:0000313" key="5">
    <source>
        <dbReference type="EMBL" id="ORZ24066.1"/>
    </source>
</evidence>